<dbReference type="Proteomes" id="UP000095282">
    <property type="component" value="Unplaced"/>
</dbReference>
<accession>A0A1I7T7A3</accession>
<proteinExistence type="predicted"/>
<dbReference type="AlphaFoldDB" id="A0A1I7T7A3"/>
<evidence type="ECO:0000313" key="2">
    <source>
        <dbReference type="Proteomes" id="UP000095282"/>
    </source>
</evidence>
<organism evidence="2 3">
    <name type="scientific">Caenorhabditis tropicalis</name>
    <dbReference type="NCBI Taxonomy" id="1561998"/>
    <lineage>
        <taxon>Eukaryota</taxon>
        <taxon>Metazoa</taxon>
        <taxon>Ecdysozoa</taxon>
        <taxon>Nematoda</taxon>
        <taxon>Chromadorea</taxon>
        <taxon>Rhabditida</taxon>
        <taxon>Rhabditina</taxon>
        <taxon>Rhabditomorpha</taxon>
        <taxon>Rhabditoidea</taxon>
        <taxon>Rhabditidae</taxon>
        <taxon>Peloderinae</taxon>
        <taxon>Caenorhabditis</taxon>
    </lineage>
</organism>
<protein>
    <submittedName>
        <fullName evidence="3">Secreted protein</fullName>
    </submittedName>
</protein>
<keyword evidence="1" id="KW-0732">Signal</keyword>
<keyword evidence="2" id="KW-1185">Reference proteome</keyword>
<evidence type="ECO:0000313" key="3">
    <source>
        <dbReference type="WBParaSite" id="Csp11.Scaffold527.g3107.t1"/>
    </source>
</evidence>
<evidence type="ECO:0000256" key="1">
    <source>
        <dbReference type="SAM" id="SignalP"/>
    </source>
</evidence>
<name>A0A1I7T7A3_9PELO</name>
<dbReference type="WBParaSite" id="Csp11.Scaffold527.g3107.t1">
    <property type="protein sequence ID" value="Csp11.Scaffold527.g3107.t1"/>
    <property type="gene ID" value="Csp11.Scaffold527.g3107"/>
</dbReference>
<sequence>MLKMQFLLILLLVLGLMLAGFNTKPTNQTANQYLTACDVGEDEFFYVDCRRLDNFDYRHELCTDAHFEAEQCNNLTFTYRMICCINGTSAVSPGIPHR</sequence>
<reference evidence="3" key="1">
    <citation type="submission" date="2016-11" db="UniProtKB">
        <authorList>
            <consortium name="WormBaseParasite"/>
        </authorList>
    </citation>
    <scope>IDENTIFICATION</scope>
</reference>
<feature type="signal peptide" evidence="1">
    <location>
        <begin position="1"/>
        <end position="19"/>
    </location>
</feature>
<feature type="chain" id="PRO_5009307165" evidence="1">
    <location>
        <begin position="20"/>
        <end position="98"/>
    </location>
</feature>